<sequence length="467" mass="50646">MTLNADTLHPMDMTTHESKSIDRDGNAINVHTGDGEIVGRVVGGRDGVAGQVGCWMNVPYARAPVGPLRFAPPQPLSQFAGKSIQVDARSPNPIVAPQRPSRLEDVLGSFAAVQQEDCLRLNIWSPLEALRDEQPRPVLVWLHGGAWITGGGGISWYEGTQWAKEAGIVVVGVNYRLGALGWLAGDDAEQNNLGLQDSQLALKWVAENIGAFGGNPDHVTIMGQSAGGDNIGALMQSRHPLLFQQAVIQSAPLGRPMRTLDEARAIRQMAMQQWGVSNLDQLQRLPLDTLLEGQASPAVMGKMKALGIAGQAYMVVADDLHVNAEGRTRYLQSASRVPSIVGATTDEMTAFPDMKRVDPDLAIGRRMFNAGAEQWQCEAEAAGQKCWRYEFRFGPNPRLGACHCIDLPFTFGTLPAFERAPMLAGGDAAEMEALSRYWRSGLQSFVIQGDPLWPKRDGGVHNVDAVR</sequence>
<comment type="caution">
    <text evidence="6">The sequence shown here is derived from an EMBL/GenBank/DDBJ whole genome shotgun (WGS) entry which is preliminary data.</text>
</comment>
<accession>A0ABV2Q4R0</accession>
<dbReference type="EMBL" id="JBEPSH010000002">
    <property type="protein sequence ID" value="MET4576023.1"/>
    <property type="molecule type" value="Genomic_DNA"/>
</dbReference>
<evidence type="ECO:0000256" key="4">
    <source>
        <dbReference type="SAM" id="MobiDB-lite"/>
    </source>
</evidence>
<dbReference type="GO" id="GO:0016787">
    <property type="term" value="F:hydrolase activity"/>
    <property type="evidence" value="ECO:0007669"/>
    <property type="project" value="UniProtKB-KW"/>
</dbReference>
<evidence type="ECO:0000313" key="6">
    <source>
        <dbReference type="EMBL" id="MET4576023.1"/>
    </source>
</evidence>
<dbReference type="Proteomes" id="UP001549320">
    <property type="component" value="Unassembled WGS sequence"/>
</dbReference>
<dbReference type="SUPFAM" id="SSF53474">
    <property type="entry name" value="alpha/beta-Hydrolases"/>
    <property type="match status" value="1"/>
</dbReference>
<feature type="region of interest" description="Disordered" evidence="4">
    <location>
        <begin position="1"/>
        <end position="26"/>
    </location>
</feature>
<protein>
    <recommendedName>
        <fullName evidence="3">Carboxylic ester hydrolase</fullName>
        <ecNumber evidence="3">3.1.1.-</ecNumber>
    </recommendedName>
</protein>
<proteinExistence type="inferred from homology"/>
<dbReference type="InterPro" id="IPR019826">
    <property type="entry name" value="Carboxylesterase_B_AS"/>
</dbReference>
<organism evidence="6 7">
    <name type="scientific">Ottowia thiooxydans</name>
    <dbReference type="NCBI Taxonomy" id="219182"/>
    <lineage>
        <taxon>Bacteria</taxon>
        <taxon>Pseudomonadati</taxon>
        <taxon>Pseudomonadota</taxon>
        <taxon>Betaproteobacteria</taxon>
        <taxon>Burkholderiales</taxon>
        <taxon>Comamonadaceae</taxon>
        <taxon>Ottowia</taxon>
    </lineage>
</organism>
<evidence type="ECO:0000256" key="1">
    <source>
        <dbReference type="ARBA" id="ARBA00005964"/>
    </source>
</evidence>
<evidence type="ECO:0000313" key="7">
    <source>
        <dbReference type="Proteomes" id="UP001549320"/>
    </source>
</evidence>
<dbReference type="InterPro" id="IPR029058">
    <property type="entry name" value="AB_hydrolase_fold"/>
</dbReference>
<feature type="compositionally biased region" description="Basic and acidic residues" evidence="4">
    <location>
        <begin position="14"/>
        <end position="25"/>
    </location>
</feature>
<evidence type="ECO:0000256" key="2">
    <source>
        <dbReference type="ARBA" id="ARBA00022801"/>
    </source>
</evidence>
<gene>
    <name evidence="6" type="ORF">ABIE13_001123</name>
</gene>
<keyword evidence="2 3" id="KW-0378">Hydrolase</keyword>
<comment type="similarity">
    <text evidence="1 3">Belongs to the type-B carboxylesterase/lipase family.</text>
</comment>
<dbReference type="InterPro" id="IPR050309">
    <property type="entry name" value="Type-B_Carboxylest/Lipase"/>
</dbReference>
<reference evidence="6 7" key="1">
    <citation type="submission" date="2024-06" db="EMBL/GenBank/DDBJ databases">
        <title>Sorghum-associated microbial communities from plants grown in Nebraska, USA.</title>
        <authorList>
            <person name="Schachtman D."/>
        </authorList>
    </citation>
    <scope>NUCLEOTIDE SEQUENCE [LARGE SCALE GENOMIC DNA]</scope>
    <source>
        <strain evidence="6 7">2709</strain>
    </source>
</reference>
<dbReference type="EC" id="3.1.1.-" evidence="3"/>
<feature type="domain" description="Carboxylesterase type B" evidence="5">
    <location>
        <begin position="29"/>
        <end position="354"/>
    </location>
</feature>
<evidence type="ECO:0000256" key="3">
    <source>
        <dbReference type="RuleBase" id="RU361235"/>
    </source>
</evidence>
<dbReference type="PROSITE" id="PS00122">
    <property type="entry name" value="CARBOXYLESTERASE_B_1"/>
    <property type="match status" value="1"/>
</dbReference>
<keyword evidence="7" id="KW-1185">Reference proteome</keyword>
<dbReference type="Gene3D" id="3.40.50.1820">
    <property type="entry name" value="alpha/beta hydrolase"/>
    <property type="match status" value="2"/>
</dbReference>
<evidence type="ECO:0000259" key="5">
    <source>
        <dbReference type="Pfam" id="PF00135"/>
    </source>
</evidence>
<dbReference type="Pfam" id="PF00135">
    <property type="entry name" value="COesterase"/>
    <property type="match status" value="1"/>
</dbReference>
<dbReference type="InterPro" id="IPR002018">
    <property type="entry name" value="CarbesteraseB"/>
</dbReference>
<dbReference type="PANTHER" id="PTHR11559">
    <property type="entry name" value="CARBOXYLESTERASE"/>
    <property type="match status" value="1"/>
</dbReference>
<name>A0ABV2Q4R0_9BURK</name>